<keyword evidence="3 7" id="KW-0732">Signal</keyword>
<dbReference type="CDD" id="cd03020">
    <property type="entry name" value="DsbA_DsbC_DsbG"/>
    <property type="match status" value="1"/>
</dbReference>
<evidence type="ECO:0000256" key="4">
    <source>
        <dbReference type="ARBA" id="ARBA00022764"/>
    </source>
</evidence>
<dbReference type="SUPFAM" id="SSF54423">
    <property type="entry name" value="DsbC/DsbG N-terminal domain-like"/>
    <property type="match status" value="1"/>
</dbReference>
<name>A0A0J0YR96_9NEIS</name>
<dbReference type="PANTHER" id="PTHR35272:SF3">
    <property type="entry name" value="THIOL:DISULFIDE INTERCHANGE PROTEIN DSBC"/>
    <property type="match status" value="1"/>
</dbReference>
<dbReference type="PANTHER" id="PTHR35272">
    <property type="entry name" value="THIOL:DISULFIDE INTERCHANGE PROTEIN DSBC-RELATED"/>
    <property type="match status" value="1"/>
</dbReference>
<protein>
    <recommendedName>
        <fullName evidence="7">Thiol:disulfide interchange protein</fullName>
    </recommendedName>
</protein>
<dbReference type="RefSeq" id="WP_047761222.1">
    <property type="nucleotide sequence ID" value="NZ_CP091510.1"/>
</dbReference>
<dbReference type="OrthoDB" id="12976at2"/>
<evidence type="ECO:0000256" key="5">
    <source>
        <dbReference type="ARBA" id="ARBA00023157"/>
    </source>
</evidence>
<proteinExistence type="inferred from homology"/>
<dbReference type="Gene3D" id="3.40.30.10">
    <property type="entry name" value="Glutaredoxin"/>
    <property type="match status" value="1"/>
</dbReference>
<dbReference type="EMBL" id="JTDO01000010">
    <property type="protein sequence ID" value="KLT72639.1"/>
    <property type="molecule type" value="Genomic_DNA"/>
</dbReference>
<organism evidence="11 12">
    <name type="scientific">Neisseria arctica</name>
    <dbReference type="NCBI Taxonomy" id="1470200"/>
    <lineage>
        <taxon>Bacteria</taxon>
        <taxon>Pseudomonadati</taxon>
        <taxon>Pseudomonadota</taxon>
        <taxon>Betaproteobacteria</taxon>
        <taxon>Neisseriales</taxon>
        <taxon>Neisseriaceae</taxon>
        <taxon>Neisseria</taxon>
    </lineage>
</organism>
<evidence type="ECO:0000313" key="11">
    <source>
        <dbReference type="EMBL" id="KLT72639.1"/>
    </source>
</evidence>
<reference evidence="11 12" key="1">
    <citation type="submission" date="2014-11" db="EMBL/GenBank/DDBJ databases">
        <title>Genome of a novel goose pathogen.</title>
        <authorList>
            <person name="Hansen C.M."/>
            <person name="Hueffer K."/>
            <person name="Choi S.C."/>
        </authorList>
    </citation>
    <scope>NUCLEOTIDE SEQUENCE [LARGE SCALE GENOMIC DNA]</scope>
    <source>
        <strain evidence="11 12">KH1503</strain>
    </source>
</reference>
<comment type="caution">
    <text evidence="11">The sequence shown here is derived from an EMBL/GenBank/DDBJ whole genome shotgun (WGS) entry which is preliminary data.</text>
</comment>
<keyword evidence="4 7" id="KW-0574">Periplasm</keyword>
<gene>
    <name evidence="11" type="ORF">PL75_07055</name>
</gene>
<keyword evidence="6 7" id="KW-0676">Redox-active center</keyword>
<comment type="function">
    <text evidence="7">Required for disulfide bond formation in some periplasmic proteins. Acts by transferring its disulfide bond to other proteins and is reduced in the process.</text>
</comment>
<dbReference type="InterPro" id="IPR018950">
    <property type="entry name" value="DiS-bond_isomerase_DsbC/G_N"/>
</dbReference>
<dbReference type="InterPro" id="IPR051470">
    <property type="entry name" value="Thiol:disulfide_interchange"/>
</dbReference>
<dbReference type="PROSITE" id="PS51257">
    <property type="entry name" value="PROKAR_LIPOPROTEIN"/>
    <property type="match status" value="1"/>
</dbReference>
<keyword evidence="5" id="KW-1015">Disulfide bond</keyword>
<comment type="subcellular location">
    <subcellularLocation>
        <location evidence="1 7">Periplasm</location>
    </subcellularLocation>
</comment>
<sequence length="267" mass="29291">MKQKLLKTLLSASLFSLTACGPTPVSSAQTPESAQAKTPAAESTPADNTLAAALTAKLEKTYEGQKLKVQSVRDTPIKGLYEVVVTGNQVVYVDADANYMLVGDLVDINTRKSLTEERSAELNKIDFNTLPLDLAIKEVRGNGKLKVAVFSDPDCPFCKRLEQEFAKMNNITIYNFMMPIAKLHPDAQQKAEQIWCQSNPTAAWTAWMRENKVPQPVAACDNPVAETMSLGEQLGFNGTPTLVFPNGHTQSGYSPMPELQKQIEKNQ</sequence>
<feature type="domain" description="Thioredoxin-like fold" evidence="10">
    <location>
        <begin position="140"/>
        <end position="261"/>
    </location>
</feature>
<evidence type="ECO:0000256" key="1">
    <source>
        <dbReference type="ARBA" id="ARBA00004418"/>
    </source>
</evidence>
<dbReference type="InterPro" id="IPR012336">
    <property type="entry name" value="Thioredoxin-like_fold"/>
</dbReference>
<evidence type="ECO:0000256" key="7">
    <source>
        <dbReference type="RuleBase" id="RU364038"/>
    </source>
</evidence>
<feature type="chain" id="PRO_5009999677" description="Thiol:disulfide interchange protein" evidence="7">
    <location>
        <begin position="28"/>
        <end position="267"/>
    </location>
</feature>
<dbReference type="STRING" id="1470200.PL75_07055"/>
<dbReference type="InterPro" id="IPR009094">
    <property type="entry name" value="DiS-bond_isomerase_DsbC/G_N_sf"/>
</dbReference>
<evidence type="ECO:0000256" key="3">
    <source>
        <dbReference type="ARBA" id="ARBA00022729"/>
    </source>
</evidence>
<evidence type="ECO:0000313" key="12">
    <source>
        <dbReference type="Proteomes" id="UP000036027"/>
    </source>
</evidence>
<evidence type="ECO:0000256" key="2">
    <source>
        <dbReference type="ARBA" id="ARBA00009813"/>
    </source>
</evidence>
<feature type="domain" description="Disulphide bond isomerase DsbC/G N-terminal" evidence="9">
    <location>
        <begin position="51"/>
        <end position="116"/>
    </location>
</feature>
<dbReference type="AlphaFoldDB" id="A0A0J0YR96"/>
<evidence type="ECO:0000256" key="6">
    <source>
        <dbReference type="ARBA" id="ARBA00023284"/>
    </source>
</evidence>
<dbReference type="Proteomes" id="UP000036027">
    <property type="component" value="Unassembled WGS sequence"/>
</dbReference>
<feature type="region of interest" description="Disordered" evidence="8">
    <location>
        <begin position="247"/>
        <end position="267"/>
    </location>
</feature>
<dbReference type="InterPro" id="IPR036249">
    <property type="entry name" value="Thioredoxin-like_sf"/>
</dbReference>
<accession>A0A0J0YR96</accession>
<feature type="region of interest" description="Disordered" evidence="8">
    <location>
        <begin position="24"/>
        <end position="46"/>
    </location>
</feature>
<dbReference type="Gene3D" id="3.10.450.70">
    <property type="entry name" value="Disulphide bond isomerase, DsbC/G, N-terminal"/>
    <property type="match status" value="1"/>
</dbReference>
<evidence type="ECO:0000256" key="8">
    <source>
        <dbReference type="SAM" id="MobiDB-lite"/>
    </source>
</evidence>
<dbReference type="Pfam" id="PF10411">
    <property type="entry name" value="DsbC_N"/>
    <property type="match status" value="1"/>
</dbReference>
<dbReference type="SUPFAM" id="SSF52833">
    <property type="entry name" value="Thioredoxin-like"/>
    <property type="match status" value="1"/>
</dbReference>
<dbReference type="InterPro" id="IPR033954">
    <property type="entry name" value="DiS-bond_Isoase_DsbC/G"/>
</dbReference>
<dbReference type="PATRIC" id="fig|1470200.3.peg.281"/>
<comment type="similarity">
    <text evidence="2 7">Belongs to the thioredoxin family. DsbC subfamily.</text>
</comment>
<evidence type="ECO:0000259" key="10">
    <source>
        <dbReference type="Pfam" id="PF13098"/>
    </source>
</evidence>
<dbReference type="Pfam" id="PF13098">
    <property type="entry name" value="Thioredoxin_2"/>
    <property type="match status" value="1"/>
</dbReference>
<keyword evidence="12" id="KW-1185">Reference proteome</keyword>
<dbReference type="GO" id="GO:0042597">
    <property type="term" value="C:periplasmic space"/>
    <property type="evidence" value="ECO:0007669"/>
    <property type="project" value="UniProtKB-SubCell"/>
</dbReference>
<feature type="signal peptide" evidence="7">
    <location>
        <begin position="1"/>
        <end position="27"/>
    </location>
</feature>
<feature type="compositionally biased region" description="Polar residues" evidence="8">
    <location>
        <begin position="24"/>
        <end position="36"/>
    </location>
</feature>
<evidence type="ECO:0000259" key="9">
    <source>
        <dbReference type="Pfam" id="PF10411"/>
    </source>
</evidence>